<feature type="transmembrane region" description="Helical" evidence="11">
    <location>
        <begin position="96"/>
        <end position="114"/>
    </location>
</feature>
<dbReference type="OrthoDB" id="9761451at2"/>
<keyword evidence="15" id="KW-1185">Reference proteome</keyword>
<organism evidence="14 15">
    <name type="scientific">Rhodospira trueperi</name>
    <dbReference type="NCBI Taxonomy" id="69960"/>
    <lineage>
        <taxon>Bacteria</taxon>
        <taxon>Pseudomonadati</taxon>
        <taxon>Pseudomonadota</taxon>
        <taxon>Alphaproteobacteria</taxon>
        <taxon>Rhodospirillales</taxon>
        <taxon>Rhodospirillaceae</taxon>
        <taxon>Rhodospira</taxon>
    </lineage>
</organism>
<evidence type="ECO:0000259" key="12">
    <source>
        <dbReference type="Pfam" id="PF01578"/>
    </source>
</evidence>
<dbReference type="GO" id="GO:0020037">
    <property type="term" value="F:heme binding"/>
    <property type="evidence" value="ECO:0007669"/>
    <property type="project" value="InterPro"/>
</dbReference>
<dbReference type="Pfam" id="PF01578">
    <property type="entry name" value="Cytochrom_C_asm"/>
    <property type="match status" value="1"/>
</dbReference>
<dbReference type="GO" id="GO:0017004">
    <property type="term" value="P:cytochrome complex assembly"/>
    <property type="evidence" value="ECO:0007669"/>
    <property type="project" value="UniProtKB-KW"/>
</dbReference>
<keyword evidence="3" id="KW-1003">Cell membrane</keyword>
<accession>A0A1G7BTQ9</accession>
<feature type="transmembrane region" description="Helical" evidence="11">
    <location>
        <begin position="312"/>
        <end position="331"/>
    </location>
</feature>
<feature type="domain" description="Cytochrome c assembly protein" evidence="12">
    <location>
        <begin position="89"/>
        <end position="295"/>
    </location>
</feature>
<dbReference type="PRINTS" id="PR01410">
    <property type="entry name" value="CCBIOGENESIS"/>
</dbReference>
<dbReference type="NCBIfam" id="TIGR00353">
    <property type="entry name" value="nrfE"/>
    <property type="match status" value="1"/>
</dbReference>
<feature type="compositionally biased region" description="Low complexity" evidence="10">
    <location>
        <begin position="654"/>
        <end position="667"/>
    </location>
</feature>
<gene>
    <name evidence="14" type="ORF">SAMN05421720_105175</name>
</gene>
<feature type="transmembrane region" description="Helical" evidence="11">
    <location>
        <begin position="394"/>
        <end position="413"/>
    </location>
</feature>
<feature type="transmembrane region" description="Helical" evidence="11">
    <location>
        <begin position="425"/>
        <end position="444"/>
    </location>
</feature>
<evidence type="ECO:0000256" key="10">
    <source>
        <dbReference type="SAM" id="MobiDB-lite"/>
    </source>
</evidence>
<feature type="transmembrane region" description="Helical" evidence="11">
    <location>
        <begin position="126"/>
        <end position="144"/>
    </location>
</feature>
<dbReference type="InterPro" id="IPR003568">
    <property type="entry name" value="Cyt_c_biogenesis_CcmF"/>
</dbReference>
<dbReference type="GO" id="GO:0015232">
    <property type="term" value="F:heme transmembrane transporter activity"/>
    <property type="evidence" value="ECO:0007669"/>
    <property type="project" value="InterPro"/>
</dbReference>
<comment type="similarity">
    <text evidence="2">Belongs to the CcmF/CycK/Ccl1/NrfE/CcsA family.</text>
</comment>
<evidence type="ECO:0000313" key="15">
    <source>
        <dbReference type="Proteomes" id="UP000199412"/>
    </source>
</evidence>
<evidence type="ECO:0000256" key="7">
    <source>
        <dbReference type="ARBA" id="ARBA00022989"/>
    </source>
</evidence>
<dbReference type="GO" id="GO:0005886">
    <property type="term" value="C:plasma membrane"/>
    <property type="evidence" value="ECO:0007669"/>
    <property type="project" value="UniProtKB-SubCell"/>
</dbReference>
<keyword evidence="5 11" id="KW-0812">Transmembrane</keyword>
<feature type="transmembrane region" description="Helical" evidence="11">
    <location>
        <begin position="175"/>
        <end position="195"/>
    </location>
</feature>
<proteinExistence type="inferred from homology"/>
<evidence type="ECO:0000256" key="1">
    <source>
        <dbReference type="ARBA" id="ARBA00004429"/>
    </source>
</evidence>
<dbReference type="STRING" id="69960.SAMN05421720_105175"/>
<feature type="transmembrane region" description="Helical" evidence="11">
    <location>
        <begin position="450"/>
        <end position="468"/>
    </location>
</feature>
<name>A0A1G7BTQ9_9PROT</name>
<dbReference type="EMBL" id="FNAP01000005">
    <property type="protein sequence ID" value="SDE30521.1"/>
    <property type="molecule type" value="Genomic_DNA"/>
</dbReference>
<dbReference type="PRINTS" id="PR01411">
    <property type="entry name" value="CCMFBIOGNSIS"/>
</dbReference>
<keyword evidence="4" id="KW-0997">Cell inner membrane</keyword>
<feature type="transmembrane region" description="Helical" evidence="11">
    <location>
        <begin position="38"/>
        <end position="62"/>
    </location>
</feature>
<evidence type="ECO:0000256" key="5">
    <source>
        <dbReference type="ARBA" id="ARBA00022692"/>
    </source>
</evidence>
<keyword evidence="7 11" id="KW-1133">Transmembrane helix</keyword>
<feature type="transmembrane region" description="Helical" evidence="11">
    <location>
        <begin position="352"/>
        <end position="374"/>
    </location>
</feature>
<feature type="transmembrane region" description="Helical" evidence="11">
    <location>
        <begin position="494"/>
        <end position="518"/>
    </location>
</feature>
<sequence length="674" mass="72361">MIPEIGHYALALGLCVALVQAIVPLIGAQRNNLALMELSRPAAVAQFLTIGVAFAALTHSFIVSDFSVSNVFQNSHTDKPLLYKISGVWGNHEGSLLLWIMILAVFSLAVAVFGRNLPPTLRARALSVQAMITVGFLLFILFTSNPFERIDPAPLNGRGLNPLLQDPGLAFHPPMLYLGYVGFSMAFSFAVAALIEGRVDAAWARWVRPWTLLAWIFLTLGIALGSWWAYYELGWGGWWYWDPVENASFIPWLSGTALLHSAIVVEKRDTLKSWTILLAIVTFSLSLLGTFLVRSGVLTSVHAFATDPTRGVFILLLLAVTVVGSLSLYAWRAPQLKAGGVFAPISREGSLLLNNVLLSTASATVLLGTLYPLFADALNLGKVSVGPPFFNAVFVPLMVPMVLVMALGPMLAWKRGDAYGAARRLWLALVAAAVVFAGTYVAAGGALTDVGAAFGMGLGAWLLIGTLVEWAERVHLFRVDPVTSLKRAAGLPRAAYGMTLAHAGMAILVMGVVGNTAWKGESIQVMSPGEVVEIGGVAYEFRGAERVEGPNYDAVQGRFILRRDDGAVLAVMEPQKRTYTDPPMPTSEAAIHTDGITDHYAVIGDPSPDDGPGAFVTRFYHEPFVPFLWYGALLMGLGGLVSLTDRRHRIGAPTRARARTAAPVGGASARGAAR</sequence>
<evidence type="ECO:0000259" key="13">
    <source>
        <dbReference type="Pfam" id="PF16327"/>
    </source>
</evidence>
<dbReference type="AlphaFoldDB" id="A0A1G7BTQ9"/>
<dbReference type="RefSeq" id="WP_092785238.1">
    <property type="nucleotide sequence ID" value="NZ_FNAP01000005.1"/>
</dbReference>
<dbReference type="InterPro" id="IPR032523">
    <property type="entry name" value="CcmF_C"/>
</dbReference>
<dbReference type="InterPro" id="IPR002541">
    <property type="entry name" value="Cyt_c_assembly"/>
</dbReference>
<comment type="subcellular location">
    <subcellularLocation>
        <location evidence="1">Cell inner membrane</location>
        <topology evidence="1">Multi-pass membrane protein</topology>
    </subcellularLocation>
</comment>
<dbReference type="PANTHER" id="PTHR43653">
    <property type="entry name" value="CYTOCHROME C ASSEMBLY PROTEIN-RELATED"/>
    <property type="match status" value="1"/>
</dbReference>
<keyword evidence="6" id="KW-0201">Cytochrome c-type biogenesis</keyword>
<feature type="region of interest" description="Disordered" evidence="10">
    <location>
        <begin position="654"/>
        <end position="674"/>
    </location>
</feature>
<evidence type="ECO:0000256" key="9">
    <source>
        <dbReference type="ARBA" id="ARBA00037230"/>
    </source>
</evidence>
<comment type="function">
    <text evidence="9">Required for the biogenesis of c-type cytochromes. Possible subunit of a heme lyase.</text>
</comment>
<feature type="transmembrane region" description="Helical" evidence="11">
    <location>
        <begin position="274"/>
        <end position="292"/>
    </location>
</feature>
<dbReference type="NCBIfam" id="NF007691">
    <property type="entry name" value="PRK10369.1"/>
    <property type="match status" value="1"/>
</dbReference>
<feature type="transmembrane region" description="Helical" evidence="11">
    <location>
        <begin position="6"/>
        <end position="26"/>
    </location>
</feature>
<protein>
    <submittedName>
        <fullName evidence="14">Cytochrome c-type biogenesis protein CcmF</fullName>
    </submittedName>
</protein>
<dbReference type="Proteomes" id="UP000199412">
    <property type="component" value="Unassembled WGS sequence"/>
</dbReference>
<evidence type="ECO:0000256" key="6">
    <source>
        <dbReference type="ARBA" id="ARBA00022748"/>
    </source>
</evidence>
<evidence type="ECO:0000256" key="8">
    <source>
        <dbReference type="ARBA" id="ARBA00023136"/>
    </source>
</evidence>
<dbReference type="PANTHER" id="PTHR43653:SF1">
    <property type="entry name" value="CYTOCHROME C-TYPE BIOGENESIS PROTEIN CCMF"/>
    <property type="match status" value="1"/>
</dbReference>
<reference evidence="14 15" key="1">
    <citation type="submission" date="2016-10" db="EMBL/GenBank/DDBJ databases">
        <authorList>
            <person name="de Groot N.N."/>
        </authorList>
    </citation>
    <scope>NUCLEOTIDE SEQUENCE [LARGE SCALE GENOMIC DNA]</scope>
    <source>
        <strain evidence="14 15">ATCC 700224</strain>
    </source>
</reference>
<dbReference type="Pfam" id="PF16327">
    <property type="entry name" value="CcmF_C"/>
    <property type="match status" value="1"/>
</dbReference>
<feature type="transmembrane region" description="Helical" evidence="11">
    <location>
        <begin position="207"/>
        <end position="229"/>
    </location>
</feature>
<evidence type="ECO:0000256" key="2">
    <source>
        <dbReference type="ARBA" id="ARBA00009186"/>
    </source>
</evidence>
<evidence type="ECO:0000313" key="14">
    <source>
        <dbReference type="EMBL" id="SDE30521.1"/>
    </source>
</evidence>
<feature type="transmembrane region" description="Helical" evidence="11">
    <location>
        <begin position="627"/>
        <end position="645"/>
    </location>
</feature>
<evidence type="ECO:0000256" key="11">
    <source>
        <dbReference type="SAM" id="Phobius"/>
    </source>
</evidence>
<feature type="transmembrane region" description="Helical" evidence="11">
    <location>
        <begin position="249"/>
        <end position="265"/>
    </location>
</feature>
<dbReference type="InterPro" id="IPR003567">
    <property type="entry name" value="Cyt_c_biogenesis"/>
</dbReference>
<evidence type="ECO:0000256" key="4">
    <source>
        <dbReference type="ARBA" id="ARBA00022519"/>
    </source>
</evidence>
<keyword evidence="8 11" id="KW-0472">Membrane</keyword>
<evidence type="ECO:0000256" key="3">
    <source>
        <dbReference type="ARBA" id="ARBA00022475"/>
    </source>
</evidence>
<feature type="domain" description="Cytochrome c-type biogenesis protein CcmF C-terminal" evidence="13">
    <location>
        <begin position="315"/>
        <end position="646"/>
    </location>
</feature>